<dbReference type="Proteomes" id="UP001342631">
    <property type="component" value="Unassembled WGS sequence"/>
</dbReference>
<proteinExistence type="predicted"/>
<dbReference type="EMBL" id="BTTX01000004">
    <property type="protein sequence ID" value="GMU07887.1"/>
    <property type="molecule type" value="Genomic_DNA"/>
</dbReference>
<protein>
    <recommendedName>
        <fullName evidence="4">Sensor histidine kinase</fullName>
    </recommendedName>
</protein>
<evidence type="ECO:0000256" key="1">
    <source>
        <dbReference type="SAM" id="MobiDB-lite"/>
    </source>
</evidence>
<dbReference type="SUPFAM" id="SSF55874">
    <property type="entry name" value="ATPase domain of HSP90 chaperone/DNA topoisomerase II/histidine kinase"/>
    <property type="match status" value="1"/>
</dbReference>
<evidence type="ECO:0000313" key="2">
    <source>
        <dbReference type="EMBL" id="GMU07887.1"/>
    </source>
</evidence>
<keyword evidence="3" id="KW-1185">Reference proteome</keyword>
<organism evidence="2 3">
    <name type="scientific">Corallococcus caeni</name>
    <dbReference type="NCBI Taxonomy" id="3082388"/>
    <lineage>
        <taxon>Bacteria</taxon>
        <taxon>Pseudomonadati</taxon>
        <taxon>Myxococcota</taxon>
        <taxon>Myxococcia</taxon>
        <taxon>Myxococcales</taxon>
        <taxon>Cystobacterineae</taxon>
        <taxon>Myxococcaceae</taxon>
        <taxon>Corallococcus</taxon>
    </lineage>
</organism>
<dbReference type="Gene3D" id="3.30.565.10">
    <property type="entry name" value="Histidine kinase-like ATPase, C-terminal domain"/>
    <property type="match status" value="1"/>
</dbReference>
<evidence type="ECO:0008006" key="4">
    <source>
        <dbReference type="Google" id="ProtNLM"/>
    </source>
</evidence>
<reference evidence="2 3" key="1">
    <citation type="journal article" date="2024" name="Arch. Microbiol.">
        <title>Corallococcus caeni sp. nov., a novel myxobacterium isolated from activated sludge.</title>
        <authorList>
            <person name="Tomita S."/>
            <person name="Nakai R."/>
            <person name="Kuroda K."/>
            <person name="Kurashita H."/>
            <person name="Hatamoto M."/>
            <person name="Yamaguchi T."/>
            <person name="Narihiro T."/>
        </authorList>
    </citation>
    <scope>NUCLEOTIDE SEQUENCE [LARGE SCALE GENOMIC DNA]</scope>
    <source>
        <strain evidence="2 3">NO1</strain>
    </source>
</reference>
<feature type="region of interest" description="Disordered" evidence="1">
    <location>
        <begin position="1"/>
        <end position="62"/>
    </location>
</feature>
<name>A0ABQ6QV33_9BACT</name>
<dbReference type="InterPro" id="IPR036890">
    <property type="entry name" value="HATPase_C_sf"/>
</dbReference>
<comment type="caution">
    <text evidence="2">The sequence shown here is derived from an EMBL/GenBank/DDBJ whole genome shotgun (WGS) entry which is preliminary data.</text>
</comment>
<accession>A0ABQ6QV33</accession>
<gene>
    <name evidence="2" type="ORF">ASNO1_41400</name>
</gene>
<sequence>MGCFSRSTRDSAWGEGIIPTEVRRAAGDGQPASRAPAGRRPGPWTQGTRGVPPHGGRITVDSKPGLGSTFVVELPIEGLKAA</sequence>
<evidence type="ECO:0000313" key="3">
    <source>
        <dbReference type="Proteomes" id="UP001342631"/>
    </source>
</evidence>